<dbReference type="Gene3D" id="3.40.47.10">
    <property type="match status" value="2"/>
</dbReference>
<dbReference type="AlphaFoldDB" id="A0A1G6MPT6"/>
<dbReference type="GO" id="GO:0016747">
    <property type="term" value="F:acyltransferase activity, transferring groups other than amino-acyl groups"/>
    <property type="evidence" value="ECO:0007669"/>
    <property type="project" value="InterPro"/>
</dbReference>
<gene>
    <name evidence="7" type="ORF">SAMN05421737_110104</name>
</gene>
<accession>A0A1G6MPT6</accession>
<comment type="similarity">
    <text evidence="1">Belongs to the thiolase-like superfamily. Chalcone/stilbene synthases family.</text>
</comment>
<evidence type="ECO:0000313" key="8">
    <source>
        <dbReference type="Proteomes" id="UP000242662"/>
    </source>
</evidence>
<keyword evidence="8" id="KW-1185">Reference proteome</keyword>
<keyword evidence="2" id="KW-0808">Transferase</keyword>
<dbReference type="OrthoDB" id="9786288at2"/>
<evidence type="ECO:0000313" key="7">
    <source>
        <dbReference type="EMBL" id="SDC57598.1"/>
    </source>
</evidence>
<dbReference type="Proteomes" id="UP000242662">
    <property type="component" value="Unassembled WGS sequence"/>
</dbReference>
<evidence type="ECO:0000256" key="3">
    <source>
        <dbReference type="ARBA" id="ARBA00023315"/>
    </source>
</evidence>
<sequence>MSHVLSVSTYDPPYVFEQSDTAALAKQLFADHFPDIDRLLNVFANGEIKQRHFSVPFTWFKEDHSLQERNDLYIKQATAYGREVVTRCLSHPAHLNRTIEPREIDAMICVSSTGMSTPSLDARIMNQLPFSPHTKRIPLWGLGCAGGASGLSRAYEYTTAFPKSAVLLVCIELCGLTFQKQDPSKSNLIGTSLFADGVACALICGKESPLKNAATETTLPTIQATQSTLMPDSEEVMGWDVKDSGLHVVFARSIPHIVESWLKDNVENFLAASEKTVDDVDHFIAHPGGKKVITAYEKALGFSSEMTATARHVLQHYGNMSSPTVLYVLKRCLEMPHQVGESGLVAALGPGFCSELLLLEWMGD</sequence>
<dbReference type="Pfam" id="PF02797">
    <property type="entry name" value="Chal_sti_synt_C"/>
    <property type="match status" value="1"/>
</dbReference>
<feature type="domain" description="Chalcone/stilbene synthase N-terminal" evidence="5">
    <location>
        <begin position="62"/>
        <end position="204"/>
    </location>
</feature>
<dbReference type="CDD" id="cd00831">
    <property type="entry name" value="CHS_like"/>
    <property type="match status" value="1"/>
</dbReference>
<dbReference type="GO" id="GO:0030639">
    <property type="term" value="P:polyketide biosynthetic process"/>
    <property type="evidence" value="ECO:0007669"/>
    <property type="project" value="TreeGrafter"/>
</dbReference>
<dbReference type="InterPro" id="IPR011141">
    <property type="entry name" value="Polyketide_synthase_type-III"/>
</dbReference>
<dbReference type="STRING" id="1464122.SAMN05421737_110104"/>
<dbReference type="PANTHER" id="PTHR11877:SF99">
    <property type="entry name" value="1,3,6,8-TETRAHYDROXYNAPHTHALENE SYNTHASE"/>
    <property type="match status" value="1"/>
</dbReference>
<keyword evidence="3" id="KW-0012">Acyltransferase</keyword>
<reference evidence="8" key="1">
    <citation type="submission" date="2016-09" db="EMBL/GenBank/DDBJ databases">
        <authorList>
            <person name="Varghese N."/>
            <person name="Submissions S."/>
        </authorList>
    </citation>
    <scope>NUCLEOTIDE SEQUENCE [LARGE SCALE GENOMIC DNA]</scope>
    <source>
        <strain evidence="8">25nlg</strain>
    </source>
</reference>
<protein>
    <submittedName>
        <fullName evidence="7">15-methylpalmitoyl-4-hydroxy-2-pyrone synthase</fullName>
    </submittedName>
</protein>
<evidence type="ECO:0000259" key="5">
    <source>
        <dbReference type="Pfam" id="PF00195"/>
    </source>
</evidence>
<dbReference type="Pfam" id="PF00195">
    <property type="entry name" value="Chal_sti_synt_N"/>
    <property type="match status" value="1"/>
</dbReference>
<dbReference type="EMBL" id="FMYM01000010">
    <property type="protein sequence ID" value="SDC57598.1"/>
    <property type="molecule type" value="Genomic_DNA"/>
</dbReference>
<dbReference type="InterPro" id="IPR001099">
    <property type="entry name" value="Chalcone/stilbene_synt_N"/>
</dbReference>
<dbReference type="SUPFAM" id="SSF53901">
    <property type="entry name" value="Thiolase-like"/>
    <property type="match status" value="2"/>
</dbReference>
<evidence type="ECO:0000256" key="1">
    <source>
        <dbReference type="ARBA" id="ARBA00005531"/>
    </source>
</evidence>
<dbReference type="InterPro" id="IPR012328">
    <property type="entry name" value="Chalcone/stilbene_synt_C"/>
</dbReference>
<evidence type="ECO:0000256" key="4">
    <source>
        <dbReference type="PIRSR" id="PIRSR000451-1"/>
    </source>
</evidence>
<proteinExistence type="inferred from homology"/>
<organism evidence="7 8">
    <name type="scientific">Shouchella lonarensis</name>
    <dbReference type="NCBI Taxonomy" id="1464122"/>
    <lineage>
        <taxon>Bacteria</taxon>
        <taxon>Bacillati</taxon>
        <taxon>Bacillota</taxon>
        <taxon>Bacilli</taxon>
        <taxon>Bacillales</taxon>
        <taxon>Bacillaceae</taxon>
        <taxon>Shouchella</taxon>
    </lineage>
</organism>
<dbReference type="PIRSF" id="PIRSF000451">
    <property type="entry name" value="PKS_III"/>
    <property type="match status" value="1"/>
</dbReference>
<dbReference type="PANTHER" id="PTHR11877">
    <property type="entry name" value="HYDROXYMETHYLGLUTARYL-COA SYNTHASE"/>
    <property type="match status" value="1"/>
</dbReference>
<evidence type="ECO:0000259" key="6">
    <source>
        <dbReference type="Pfam" id="PF02797"/>
    </source>
</evidence>
<name>A0A1G6MPT6_9BACI</name>
<dbReference type="InterPro" id="IPR016039">
    <property type="entry name" value="Thiolase-like"/>
</dbReference>
<feature type="domain" description="Chalcone/stilbene synthase C-terminal" evidence="6">
    <location>
        <begin position="223"/>
        <end position="359"/>
    </location>
</feature>
<evidence type="ECO:0000256" key="2">
    <source>
        <dbReference type="ARBA" id="ARBA00022679"/>
    </source>
</evidence>
<feature type="active site" description="Acyl-thioester intermediate" evidence="4">
    <location>
        <position position="144"/>
    </location>
</feature>